<protein>
    <submittedName>
        <fullName evidence="2">Uncharacterized protein</fullName>
    </submittedName>
</protein>
<sequence length="66" mass="7517">MLQLLTKKKGNQSSIREREQTTLSSAIVTKSMQDNNIKKALEVFANERLKPTIEDELGVNEQDLEI</sequence>
<organism evidence="2 3">
    <name type="scientific">Mucuna pruriens</name>
    <name type="common">Velvet bean</name>
    <name type="synonym">Dolichos pruriens</name>
    <dbReference type="NCBI Taxonomy" id="157652"/>
    <lineage>
        <taxon>Eukaryota</taxon>
        <taxon>Viridiplantae</taxon>
        <taxon>Streptophyta</taxon>
        <taxon>Embryophyta</taxon>
        <taxon>Tracheophyta</taxon>
        <taxon>Spermatophyta</taxon>
        <taxon>Magnoliopsida</taxon>
        <taxon>eudicotyledons</taxon>
        <taxon>Gunneridae</taxon>
        <taxon>Pentapetalae</taxon>
        <taxon>rosids</taxon>
        <taxon>fabids</taxon>
        <taxon>Fabales</taxon>
        <taxon>Fabaceae</taxon>
        <taxon>Papilionoideae</taxon>
        <taxon>50 kb inversion clade</taxon>
        <taxon>NPAAA clade</taxon>
        <taxon>indigoferoid/millettioid clade</taxon>
        <taxon>Phaseoleae</taxon>
        <taxon>Mucuna</taxon>
    </lineage>
</organism>
<feature type="region of interest" description="Disordered" evidence="1">
    <location>
        <begin position="1"/>
        <end position="22"/>
    </location>
</feature>
<keyword evidence="3" id="KW-1185">Reference proteome</keyword>
<feature type="non-terminal residue" evidence="2">
    <location>
        <position position="1"/>
    </location>
</feature>
<feature type="compositionally biased region" description="Basic residues" evidence="1">
    <location>
        <begin position="1"/>
        <end position="10"/>
    </location>
</feature>
<dbReference type="AlphaFoldDB" id="A0A371FTM9"/>
<name>A0A371FTM9_MUCPR</name>
<gene>
    <name evidence="2" type="ORF">CR513_37619</name>
</gene>
<comment type="caution">
    <text evidence="2">The sequence shown here is derived from an EMBL/GenBank/DDBJ whole genome shotgun (WGS) entry which is preliminary data.</text>
</comment>
<evidence type="ECO:0000313" key="3">
    <source>
        <dbReference type="Proteomes" id="UP000257109"/>
    </source>
</evidence>
<evidence type="ECO:0000256" key="1">
    <source>
        <dbReference type="SAM" id="MobiDB-lite"/>
    </source>
</evidence>
<dbReference type="Proteomes" id="UP000257109">
    <property type="component" value="Unassembled WGS sequence"/>
</dbReference>
<proteinExistence type="predicted"/>
<reference evidence="2" key="1">
    <citation type="submission" date="2018-05" db="EMBL/GenBank/DDBJ databases">
        <title>Draft genome of Mucuna pruriens seed.</title>
        <authorList>
            <person name="Nnadi N.E."/>
            <person name="Vos R."/>
            <person name="Hasami M.H."/>
            <person name="Devisetty U.K."/>
            <person name="Aguiy J.C."/>
        </authorList>
    </citation>
    <scope>NUCLEOTIDE SEQUENCE [LARGE SCALE GENOMIC DNA]</scope>
    <source>
        <strain evidence="2">JCA_2017</strain>
    </source>
</reference>
<feature type="non-terminal residue" evidence="2">
    <location>
        <position position="66"/>
    </location>
</feature>
<dbReference type="EMBL" id="QJKJ01007858">
    <property type="protein sequence ID" value="RDX81674.1"/>
    <property type="molecule type" value="Genomic_DNA"/>
</dbReference>
<evidence type="ECO:0000313" key="2">
    <source>
        <dbReference type="EMBL" id="RDX81674.1"/>
    </source>
</evidence>
<accession>A0A371FTM9</accession>